<dbReference type="InterPro" id="IPR036291">
    <property type="entry name" value="NAD(P)-bd_dom_sf"/>
</dbReference>
<gene>
    <name evidence="2" type="ORF">HMPREF0551_2081</name>
</gene>
<dbReference type="eggNOG" id="COG0702">
    <property type="taxonomic scope" value="Bacteria"/>
</dbReference>
<dbReference type="HOGENOM" id="CLU_007383_10_4_4"/>
<evidence type="ECO:0000259" key="1">
    <source>
        <dbReference type="Pfam" id="PF05368"/>
    </source>
</evidence>
<dbReference type="EMBL" id="AEQP01000022">
    <property type="protein sequence ID" value="EFV93966.1"/>
    <property type="molecule type" value="Genomic_DNA"/>
</dbReference>
<dbReference type="InterPro" id="IPR008030">
    <property type="entry name" value="NmrA-like"/>
</dbReference>
<dbReference type="RefSeq" id="WP_005674464.1">
    <property type="nucleotide sequence ID" value="NZ_CP146288.1"/>
</dbReference>
<dbReference type="PANTHER" id="PTHR47129:SF1">
    <property type="entry name" value="NMRA-LIKE DOMAIN-CONTAINING PROTEIN"/>
    <property type="match status" value="1"/>
</dbReference>
<proteinExistence type="predicted"/>
<comment type="caution">
    <text evidence="2">The sequence shown here is derived from an EMBL/GenBank/DDBJ whole genome shotgun (WGS) entry which is preliminary data.</text>
</comment>
<dbReference type="STRING" id="887898.HMPREF0551_2081"/>
<dbReference type="SUPFAM" id="SSF51735">
    <property type="entry name" value="NAD(P)-binding Rossmann-fold domains"/>
    <property type="match status" value="1"/>
</dbReference>
<dbReference type="Gene3D" id="3.40.50.720">
    <property type="entry name" value="NAD(P)-binding Rossmann-like Domain"/>
    <property type="match status" value="1"/>
</dbReference>
<evidence type="ECO:0000313" key="3">
    <source>
        <dbReference type="Proteomes" id="UP000011021"/>
    </source>
</evidence>
<dbReference type="InterPro" id="IPR052718">
    <property type="entry name" value="NmrA-type_oxidoreductase"/>
</dbReference>
<dbReference type="Pfam" id="PF05368">
    <property type="entry name" value="NmrA"/>
    <property type="match status" value="1"/>
</dbReference>
<dbReference type="CDD" id="cd05269">
    <property type="entry name" value="TMR_SDR_a"/>
    <property type="match status" value="1"/>
</dbReference>
<name>E7RZH2_9BURK</name>
<keyword evidence="3" id="KW-1185">Reference proteome</keyword>
<dbReference type="Proteomes" id="UP000011021">
    <property type="component" value="Unassembled WGS sequence"/>
</dbReference>
<dbReference type="Gene3D" id="3.90.25.10">
    <property type="entry name" value="UDP-galactose 4-epimerase, domain 1"/>
    <property type="match status" value="1"/>
</dbReference>
<sequence>MQLAITGATGHIGGQVARLLSDQGLPLILPLRNPSRAPRLPGCEPRPFSYGDFELAREALQGVDALFMVSAAESPTREQEHLTLVRAAQAAGIQHLVYLSFAEARPDSTFTLARTHAITEEAIRRSTMKHTFVRDNFYSELMARLADAEGVICGPAEQGRVACVAQRDAAQAVANIMADIAAGGTQHQGRTYTLTGNQSLSMEDIARILTTCTGKPHRFHNETIAEAFASRRAAYPDTPDWEIEAWVSTYTAIAKGELAQVTQDLPRLIGREPLTFEQVVTEMANSPAAVSAPRDSGKP</sequence>
<evidence type="ECO:0000313" key="2">
    <source>
        <dbReference type="EMBL" id="EFV93966.1"/>
    </source>
</evidence>
<reference evidence="2 3" key="1">
    <citation type="submission" date="2010-12" db="EMBL/GenBank/DDBJ databases">
        <authorList>
            <person name="Muzny D."/>
            <person name="Qin X."/>
            <person name="Deng J."/>
            <person name="Jiang H."/>
            <person name="Liu Y."/>
            <person name="Qu J."/>
            <person name="Song X.-Z."/>
            <person name="Zhang L."/>
            <person name="Thornton R."/>
            <person name="Coyle M."/>
            <person name="Francisco L."/>
            <person name="Jackson L."/>
            <person name="Javaid M."/>
            <person name="Korchina V."/>
            <person name="Kovar C."/>
            <person name="Mata R."/>
            <person name="Mathew T."/>
            <person name="Ngo R."/>
            <person name="Nguyen L."/>
            <person name="Nguyen N."/>
            <person name="Okwuonu G."/>
            <person name="Ongeri F."/>
            <person name="Pham C."/>
            <person name="Simmons D."/>
            <person name="Wilczek-Boney K."/>
            <person name="Hale W."/>
            <person name="Jakkamsetti A."/>
            <person name="Pham P."/>
            <person name="Ruth R."/>
            <person name="San Lucas F."/>
            <person name="Warren J."/>
            <person name="Zhang J."/>
            <person name="Zhao Z."/>
            <person name="Zhou C."/>
            <person name="Zhu D."/>
            <person name="Lee S."/>
            <person name="Bess C."/>
            <person name="Blankenburg K."/>
            <person name="Forbes L."/>
            <person name="Fu Q."/>
            <person name="Gubbala S."/>
            <person name="Hirani K."/>
            <person name="Jayaseelan J.C."/>
            <person name="Lara F."/>
            <person name="Munidasa M."/>
            <person name="Palculict T."/>
            <person name="Patil S."/>
            <person name="Pu L.-L."/>
            <person name="Saada N."/>
            <person name="Tang L."/>
            <person name="Weissenberger G."/>
            <person name="Zhu Y."/>
            <person name="Hemphill L."/>
            <person name="Shang Y."/>
            <person name="Youmans B."/>
            <person name="Ayvaz T."/>
            <person name="Ross M."/>
            <person name="Santibanez J."/>
            <person name="Aqrawi P."/>
            <person name="Gross S."/>
            <person name="Joshi V."/>
            <person name="Fowler G."/>
            <person name="Nazareth L."/>
            <person name="Reid J."/>
            <person name="Worley K."/>
            <person name="Petrosino J."/>
            <person name="Highlander S."/>
            <person name="Gibbs R."/>
        </authorList>
    </citation>
    <scope>NUCLEOTIDE SEQUENCE [LARGE SCALE GENOMIC DNA]</scope>
    <source>
        <strain evidence="2 3">ATCC 51599</strain>
    </source>
</reference>
<dbReference type="PANTHER" id="PTHR47129">
    <property type="entry name" value="QUINONE OXIDOREDUCTASE 2"/>
    <property type="match status" value="1"/>
</dbReference>
<accession>E7RZH2</accession>
<feature type="domain" description="NmrA-like" evidence="1">
    <location>
        <begin position="3"/>
        <end position="245"/>
    </location>
</feature>
<dbReference type="AlphaFoldDB" id="E7RZH2"/>
<organism evidence="2 3">
    <name type="scientific">Lautropia mirabilis ATCC 51599</name>
    <dbReference type="NCBI Taxonomy" id="887898"/>
    <lineage>
        <taxon>Bacteria</taxon>
        <taxon>Pseudomonadati</taxon>
        <taxon>Pseudomonadota</taxon>
        <taxon>Betaproteobacteria</taxon>
        <taxon>Burkholderiales</taxon>
        <taxon>Burkholderiaceae</taxon>
        <taxon>Lautropia</taxon>
    </lineage>
</organism>
<protein>
    <submittedName>
        <fullName evidence="2">NmrA family protein</fullName>
    </submittedName>
</protein>